<dbReference type="GO" id="GO:0005509">
    <property type="term" value="F:calcium ion binding"/>
    <property type="evidence" value="ECO:0007669"/>
    <property type="project" value="UniProtKB-UniRule"/>
</dbReference>
<dbReference type="FunFam" id="2.60.40.60:FF:000168">
    <property type="entry name" value="Cadherin-related family member 2"/>
    <property type="match status" value="1"/>
</dbReference>
<dbReference type="GO" id="GO:0007156">
    <property type="term" value="P:homophilic cell adhesion via plasma membrane adhesion molecules"/>
    <property type="evidence" value="ECO:0007669"/>
    <property type="project" value="InterPro"/>
</dbReference>
<evidence type="ECO:0000256" key="17">
    <source>
        <dbReference type="SAM" id="Phobius"/>
    </source>
</evidence>
<evidence type="ECO:0000256" key="7">
    <source>
        <dbReference type="ARBA" id="ARBA00022737"/>
    </source>
</evidence>
<dbReference type="Proteomes" id="UP001353858">
    <property type="component" value="Unassembled WGS sequence"/>
</dbReference>
<keyword evidence="20" id="KW-1185">Reference proteome</keyword>
<gene>
    <name evidence="19" type="ORF">RN001_004186</name>
</gene>
<dbReference type="FunFam" id="2.60.40.60:FF:000306">
    <property type="entry name" value="Cadherin 23"/>
    <property type="match status" value="1"/>
</dbReference>
<feature type="domain" description="Cadherin" evidence="18">
    <location>
        <begin position="1395"/>
        <end position="1514"/>
    </location>
</feature>
<evidence type="ECO:0000256" key="11">
    <source>
        <dbReference type="ARBA" id="ARBA00023136"/>
    </source>
</evidence>
<dbReference type="GO" id="GO:0005886">
    <property type="term" value="C:plasma membrane"/>
    <property type="evidence" value="ECO:0007669"/>
    <property type="project" value="UniProtKB-SubCell"/>
</dbReference>
<feature type="domain" description="Cadherin" evidence="18">
    <location>
        <begin position="164"/>
        <end position="271"/>
    </location>
</feature>
<feature type="compositionally biased region" description="Acidic residues" evidence="16">
    <location>
        <begin position="2086"/>
        <end position="2098"/>
    </location>
</feature>
<evidence type="ECO:0000256" key="12">
    <source>
        <dbReference type="ARBA" id="ARBA00023157"/>
    </source>
</evidence>
<keyword evidence="2" id="KW-1003">Cell membrane</keyword>
<keyword evidence="4 17" id="KW-0812">Transmembrane</keyword>
<comment type="caution">
    <text evidence="19">The sequence shown here is derived from an EMBL/GenBank/DDBJ whole genome shotgun (WGS) entry which is preliminary data.</text>
</comment>
<evidence type="ECO:0000313" key="19">
    <source>
        <dbReference type="EMBL" id="KAK4880867.1"/>
    </source>
</evidence>
<feature type="domain" description="Cadherin" evidence="18">
    <location>
        <begin position="1287"/>
        <end position="1394"/>
    </location>
</feature>
<evidence type="ECO:0000256" key="3">
    <source>
        <dbReference type="ARBA" id="ARBA00022536"/>
    </source>
</evidence>
<dbReference type="FunFam" id="2.60.40.60:FF:000123">
    <property type="entry name" value="Protocadherin beta 4"/>
    <property type="match status" value="1"/>
</dbReference>
<keyword evidence="13" id="KW-0325">Glycoprotein</keyword>
<organism evidence="19 20">
    <name type="scientific">Aquatica leii</name>
    <dbReference type="NCBI Taxonomy" id="1421715"/>
    <lineage>
        <taxon>Eukaryota</taxon>
        <taxon>Metazoa</taxon>
        <taxon>Ecdysozoa</taxon>
        <taxon>Arthropoda</taxon>
        <taxon>Hexapoda</taxon>
        <taxon>Insecta</taxon>
        <taxon>Pterygota</taxon>
        <taxon>Neoptera</taxon>
        <taxon>Endopterygota</taxon>
        <taxon>Coleoptera</taxon>
        <taxon>Polyphaga</taxon>
        <taxon>Elateriformia</taxon>
        <taxon>Elateroidea</taxon>
        <taxon>Lampyridae</taxon>
        <taxon>Luciolinae</taxon>
        <taxon>Aquatica</taxon>
    </lineage>
</organism>
<feature type="domain" description="Cadherin" evidence="18">
    <location>
        <begin position="1065"/>
        <end position="1175"/>
    </location>
</feature>
<keyword evidence="3" id="KW-0245">EGF-like domain</keyword>
<dbReference type="GO" id="GO:0005911">
    <property type="term" value="C:cell-cell junction"/>
    <property type="evidence" value="ECO:0007669"/>
    <property type="project" value="TreeGrafter"/>
</dbReference>
<dbReference type="FunFam" id="2.60.40.60:FF:000345">
    <property type="entry name" value="Cadherin 2"/>
    <property type="match status" value="1"/>
</dbReference>
<keyword evidence="11 17" id="KW-0472">Membrane</keyword>
<keyword evidence="10 17" id="KW-1133">Transmembrane helix</keyword>
<evidence type="ECO:0000256" key="5">
    <source>
        <dbReference type="ARBA" id="ARBA00022723"/>
    </source>
</evidence>
<name>A0AAN7PZN8_9COLE</name>
<reference evidence="20" key="1">
    <citation type="submission" date="2023-01" db="EMBL/GenBank/DDBJ databases">
        <title>Key to firefly adult light organ development and bioluminescence: homeobox transcription factors regulate luciferase expression and transportation to peroxisome.</title>
        <authorList>
            <person name="Fu X."/>
        </authorList>
    </citation>
    <scope>NUCLEOTIDE SEQUENCE [LARGE SCALE GENOMIC DNA]</scope>
</reference>
<evidence type="ECO:0000256" key="10">
    <source>
        <dbReference type="ARBA" id="ARBA00022989"/>
    </source>
</evidence>
<dbReference type="GO" id="GO:0030154">
    <property type="term" value="P:cell differentiation"/>
    <property type="evidence" value="ECO:0007669"/>
    <property type="project" value="UniProtKB-ARBA"/>
</dbReference>
<keyword evidence="7" id="KW-0677">Repeat</keyword>
<keyword evidence="8 15" id="KW-0106">Calcium</keyword>
<evidence type="ECO:0000259" key="18">
    <source>
        <dbReference type="PROSITE" id="PS50268"/>
    </source>
</evidence>
<feature type="domain" description="Cadherin" evidence="18">
    <location>
        <begin position="839"/>
        <end position="960"/>
    </location>
</feature>
<comment type="function">
    <text evidence="14">Cadherins are calcium-dependent cell adhesion proteins. They preferentially interact with themselves in a homophilic manner in connecting cells.</text>
</comment>
<dbReference type="FunFam" id="2.60.40.60:FF:000124">
    <property type="entry name" value="Cadherin-related family member 1"/>
    <property type="match status" value="1"/>
</dbReference>
<dbReference type="GO" id="GO:0048731">
    <property type="term" value="P:system development"/>
    <property type="evidence" value="ECO:0007669"/>
    <property type="project" value="UniProtKB-ARBA"/>
</dbReference>
<dbReference type="FunFam" id="2.60.40.60:FF:000098">
    <property type="entry name" value="cadherin-23 isoform X1"/>
    <property type="match status" value="1"/>
</dbReference>
<dbReference type="SUPFAM" id="SSF49313">
    <property type="entry name" value="Cadherin-like"/>
    <property type="match status" value="14"/>
</dbReference>
<evidence type="ECO:0000256" key="13">
    <source>
        <dbReference type="ARBA" id="ARBA00023180"/>
    </source>
</evidence>
<dbReference type="CDD" id="cd11304">
    <property type="entry name" value="Cadherin_repeat"/>
    <property type="match status" value="14"/>
</dbReference>
<dbReference type="PANTHER" id="PTHR24025:SF31">
    <property type="entry name" value="NEURAL-CADHERIN"/>
    <property type="match status" value="1"/>
</dbReference>
<evidence type="ECO:0000256" key="15">
    <source>
        <dbReference type="PROSITE-ProRule" id="PRU00043"/>
    </source>
</evidence>
<dbReference type="EMBL" id="JARPUR010000002">
    <property type="protein sequence ID" value="KAK4880867.1"/>
    <property type="molecule type" value="Genomic_DNA"/>
</dbReference>
<dbReference type="PROSITE" id="PS00232">
    <property type="entry name" value="CADHERIN_1"/>
    <property type="match status" value="8"/>
</dbReference>
<evidence type="ECO:0000256" key="14">
    <source>
        <dbReference type="ARBA" id="ARBA00059331"/>
    </source>
</evidence>
<feature type="domain" description="Cadherin" evidence="18">
    <location>
        <begin position="727"/>
        <end position="839"/>
    </location>
</feature>
<feature type="transmembrane region" description="Helical" evidence="17">
    <location>
        <begin position="1736"/>
        <end position="1757"/>
    </location>
</feature>
<dbReference type="PRINTS" id="PR00205">
    <property type="entry name" value="CADHERIN"/>
</dbReference>
<feature type="compositionally biased region" description="Basic and acidic residues" evidence="16">
    <location>
        <begin position="2109"/>
        <end position="2127"/>
    </location>
</feature>
<dbReference type="Gene3D" id="2.60.40.60">
    <property type="entry name" value="Cadherins"/>
    <property type="match status" value="14"/>
</dbReference>
<dbReference type="GO" id="GO:0048589">
    <property type="term" value="P:developmental growth"/>
    <property type="evidence" value="ECO:0007669"/>
    <property type="project" value="UniProtKB-ARBA"/>
</dbReference>
<comment type="subcellular location">
    <subcellularLocation>
        <location evidence="1">Cell membrane</location>
        <topology evidence="1">Single-pass type I membrane protein</topology>
    </subcellularLocation>
</comment>
<dbReference type="GO" id="GO:0048513">
    <property type="term" value="P:animal organ development"/>
    <property type="evidence" value="ECO:0007669"/>
    <property type="project" value="UniProtKB-ARBA"/>
</dbReference>
<dbReference type="GO" id="GO:0001736">
    <property type="term" value="P:establishment of planar polarity"/>
    <property type="evidence" value="ECO:0007669"/>
    <property type="project" value="UniProtKB-ARBA"/>
</dbReference>
<keyword evidence="6" id="KW-0732">Signal</keyword>
<dbReference type="PANTHER" id="PTHR24025">
    <property type="entry name" value="DESMOGLEIN FAMILY MEMBER"/>
    <property type="match status" value="1"/>
</dbReference>
<accession>A0AAN7PZN8</accession>
<evidence type="ECO:0000256" key="1">
    <source>
        <dbReference type="ARBA" id="ARBA00004251"/>
    </source>
</evidence>
<dbReference type="InterPro" id="IPR020894">
    <property type="entry name" value="Cadherin_CS"/>
</dbReference>
<dbReference type="FunFam" id="2.60.40.60:FF:000039">
    <property type="entry name" value="FAT atypical cadherin 3"/>
    <property type="match status" value="1"/>
</dbReference>
<evidence type="ECO:0000256" key="2">
    <source>
        <dbReference type="ARBA" id="ARBA00022475"/>
    </source>
</evidence>
<keyword evidence="12" id="KW-1015">Disulfide bond</keyword>
<feature type="domain" description="Cadherin" evidence="18">
    <location>
        <begin position="502"/>
        <end position="612"/>
    </location>
</feature>
<dbReference type="GO" id="GO:0007163">
    <property type="term" value="P:establishment or maintenance of cell polarity"/>
    <property type="evidence" value="ECO:0007669"/>
    <property type="project" value="UniProtKB-ARBA"/>
</dbReference>
<keyword evidence="9" id="KW-0130">Cell adhesion</keyword>
<dbReference type="FunFam" id="2.60.40.60:FF:000118">
    <property type="entry name" value="protocadherin Fat 4"/>
    <property type="match status" value="2"/>
</dbReference>
<dbReference type="Pfam" id="PF00028">
    <property type="entry name" value="Cadherin"/>
    <property type="match status" value="9"/>
</dbReference>
<dbReference type="PROSITE" id="PS50268">
    <property type="entry name" value="CADHERIN_2"/>
    <property type="match status" value="13"/>
</dbReference>
<dbReference type="InterPro" id="IPR050971">
    <property type="entry name" value="Cadherin-domain_protein"/>
</dbReference>
<proteinExistence type="predicted"/>
<evidence type="ECO:0000256" key="16">
    <source>
        <dbReference type="SAM" id="MobiDB-lite"/>
    </source>
</evidence>
<dbReference type="Gene3D" id="1.20.120.1250">
    <property type="entry name" value="Sulfhydryl oxidase R596, ORFan domain"/>
    <property type="match status" value="1"/>
</dbReference>
<dbReference type="InterPro" id="IPR002126">
    <property type="entry name" value="Cadherin-like_dom"/>
</dbReference>
<dbReference type="FunFam" id="2.60.40.60:FF:000382">
    <property type="entry name" value="Cadherin 23"/>
    <property type="match status" value="1"/>
</dbReference>
<feature type="transmembrane region" description="Helical" evidence="17">
    <location>
        <begin position="21"/>
        <end position="41"/>
    </location>
</feature>
<feature type="domain" description="Cadherin" evidence="18">
    <location>
        <begin position="385"/>
        <end position="501"/>
    </location>
</feature>
<dbReference type="InterPro" id="IPR015919">
    <property type="entry name" value="Cadherin-like_sf"/>
</dbReference>
<evidence type="ECO:0000313" key="20">
    <source>
        <dbReference type="Proteomes" id="UP001353858"/>
    </source>
</evidence>
<feature type="region of interest" description="Disordered" evidence="16">
    <location>
        <begin position="2086"/>
        <end position="2127"/>
    </location>
</feature>
<feature type="domain" description="Cadherin" evidence="18">
    <location>
        <begin position="613"/>
        <end position="726"/>
    </location>
</feature>
<feature type="domain" description="Cadherin" evidence="18">
    <location>
        <begin position="272"/>
        <end position="384"/>
    </location>
</feature>
<evidence type="ECO:0000256" key="4">
    <source>
        <dbReference type="ARBA" id="ARBA00022692"/>
    </source>
</evidence>
<evidence type="ECO:0000256" key="9">
    <source>
        <dbReference type="ARBA" id="ARBA00022889"/>
    </source>
</evidence>
<feature type="domain" description="Cadherin" evidence="18">
    <location>
        <begin position="961"/>
        <end position="1064"/>
    </location>
</feature>
<evidence type="ECO:0000256" key="8">
    <source>
        <dbReference type="ARBA" id="ARBA00022837"/>
    </source>
</evidence>
<dbReference type="SMART" id="SM00112">
    <property type="entry name" value="CA"/>
    <property type="match status" value="14"/>
</dbReference>
<sequence>MLTEGKVLPNSNKKCFIKVRLKRVGFFIKFLCLLFVFNWSVNTVSCNRPPRFLIDGQTEIVLRLKEGNETSVGSIIYKLRGVDPDGDKLQFGIKPQSGSEVIRVESTSASEANVYLNQELDREVRDEYALVLTLTDGRLGSGNYVTQSLLLLVEDVNDNIPIFKPYHSTIVLREDAKPGVIATLQATDLDEGAYGQVVYHLQDHHPNELFSLSTISGNAVVKLIGELDYEKQTLHQLKVLAVDRAKHGRVNTGTAALLVKVEDVEDQPPEFVRVQPMARISEDAPIGTSILQVTAVDGDRGINNPILYSLTSNDVNEDLFIIENETGVLLTASKLDRESVTSNSGTYILQITATEVGSSVIPSPSANTEVTIMLTDVNDERPQFRNTHYECEIFENVPNNTPLTFLSKFIPEVYDYDQGNNGTFELYIKGAENIFEVTPHKIINEATFIIRVKNSSIIDYEQVTIINFTLIAKEVVFKNPKSSQVPVTVYIRDQNDNYPEFTQSLYEVSVPENCEVGTTIAWVQALDDDSGNYGSRGVRYTNLAGSVQHLLHLHPISGIITVKESGGSNWDREQVSRHYLTVEARDDLGKGNRNSVQLIINLEDINDNPPVFLRSYYEARISENDLDFEFPLRIEARDSDLNGTKNSEIEYVLFGELKDNFTINTITGLIKPKHPFDFEKLAGSSDDAVKTLHLTVRAKDFGSPSLATDIPLIIYIRDINDHEPYFEYPFYNTSILETTPSGTEILQVKAYDWDGSSPNNKIVYRIQNGAFDKFIIDPDTGIISTAHGASLDPDLVQPRRMQYTLKVIAVDSAPGDVQLQSTVSVDITIIDVNNKPPIFSKHASIKIREDIPVGTILTKLEAQDLDSTASLRYSLDPSKCEAKNEYGVTLSSSDYDCLSIFRLGQFDGSLTIAKPLDREMAEFFHLGLLVEDVESDTDIQITKGSMTIEVEDVNDNNPKFRKSFYRYAVTENSKNGVVIGNVIADDLDKNRTVRYTLEGPTEVLPFVHLDKHSGEIVVANKIDHEIYKWLNMTVKATDSGIPPRSSRVELNVQVLDENDNNPYFLSEPTTLAVPENIVIGETIGVVKAMDIDSGDYAKITYLLDRISSDGKFSMDPDTGSIRVADTLDRETKSSYLLVLEAWDNYQYGYSNGESRNAFKHVNVSVIDVNDNAPKLHLPTTCVSVTEFHDQTQMLATVQAFDADDPVTVNGQVVLDISEGNHLNIFELRQTDQWTAELFSLKSLKGRHGNYSLIIRAQDLGTPSYLIEAPLHVCVTDYNDHAPFFVTPPHNSTLKVPENATVGSALIQIVAVDEDVGVNGAVRYRLKADPAGHWKTFELQPVSGVLELRLPLNRRKQKIYDVRIEAYDLGEPSPLSSDLDLTIYVSNTDDYRPQFTIDELFINFTENSLPGAENQKLPDTIDRDELEFEGPYAPVCYFLVNGNEEDVFKLNAYTHDLTVNKALDREKKDSYVLLVKATEDCTSTPLNQNIFDSQDDTLLKVFIKVLDVNDNAPVFIHKIFTGGVSTATDFGTNFMSVRAEDTDEGVNAKLSYYLIDNIRMTLTEGLENLKNHPFLVDRESGDILLNFDPQQGMKGYFDFMVLANDTGGLYDKARVFIYLLREDQRVRFVLRQHTSEIRNRVEAFREVLGNVTGAIVNVDELKVHANHDGSVDKTRTDVYLHLVDKRDNSILEVEEVLRLIDQNTEKLDYLFKEFNVLDTQPGTSSALKETSNAADSIFWLTAMSLFLFLLLVLCLALCMNQRYTYQRKLKAATATAYGGDSDIDGRGLSALSGRVPNTNKHSMEGSNPIWLQAYENEWYKQDEISCQGTDQDSLDENAVTASGSTICMNHEQNIGRIQNVYQSLPPPLRKLETTELIERSNFITRVNASAASVPQILETHKFKNDKEKALETLKVLEGRDPDYQKLAIKGLIGRAKRTLTLTKAEDKIQNIKDAMEVFENWLQNYDKTDMAKENKPYLPLKTIKVFMSLIKKHKLQDQTAKNFLSAYDSVNGDYKHLRTVSSGDDEPTWDIVRNKHLKKLYKSIEENKPDMWKNDLPTEKHLQLIMWGYSPDASKIKKSLSKIEEILNDNDSSNEDSNEETPKSSKPKRKSDSSKSSDDESPKKKNKK</sequence>
<evidence type="ECO:0000256" key="6">
    <source>
        <dbReference type="ARBA" id="ARBA00022729"/>
    </source>
</evidence>
<feature type="domain" description="Cadherin" evidence="18">
    <location>
        <begin position="68"/>
        <end position="163"/>
    </location>
</feature>
<protein>
    <recommendedName>
        <fullName evidence="18">Cadherin domain-containing protein</fullName>
    </recommendedName>
</protein>
<feature type="domain" description="Cadherin" evidence="18">
    <location>
        <begin position="1182"/>
        <end position="1284"/>
    </location>
</feature>
<keyword evidence="5" id="KW-0479">Metal-binding</keyword>